<evidence type="ECO:0000313" key="3">
    <source>
        <dbReference type="EMBL" id="JAV08922.1"/>
    </source>
</evidence>
<proteinExistence type="predicted"/>
<dbReference type="PANTHER" id="PTHR21163:SF1">
    <property type="entry name" value="PROTEIN G12"/>
    <property type="match status" value="1"/>
</dbReference>
<accession>A0A1L8DR29</accession>
<dbReference type="EMBL" id="GFDF01005162">
    <property type="protein sequence ID" value="JAV08922.1"/>
    <property type="molecule type" value="Transcribed_RNA"/>
</dbReference>
<name>A0A1L8DR29_9DIPT</name>
<sequence>MKVLICLSLCVAATVALHLPRDHHHEDDHDATFPRPVPPNWQPPHRPDVPEMNPEFRELMRDVRDFVKLLPRREIRRLLKDAFRHDEEFRATIRYLRSPQFMHVMKEVGELPEVKELIHYVMEQHFEGQDIVMRALTAFEDEIEMEAPVEPQTTVTGGLCGLIARVMTILPTEALQELHREKVANGGVFARIVRIVSSDEYVERVHAVLESERFIEIDSALRERGVCFDKIGKLLVTILGFH</sequence>
<evidence type="ECO:0000256" key="1">
    <source>
        <dbReference type="SAM" id="MobiDB-lite"/>
    </source>
</evidence>
<feature type="signal peptide" evidence="2">
    <location>
        <begin position="1"/>
        <end position="16"/>
    </location>
</feature>
<organism evidence="3">
    <name type="scientific">Nyssomyia neivai</name>
    <dbReference type="NCBI Taxonomy" id="330878"/>
    <lineage>
        <taxon>Eukaryota</taxon>
        <taxon>Metazoa</taxon>
        <taxon>Ecdysozoa</taxon>
        <taxon>Arthropoda</taxon>
        <taxon>Hexapoda</taxon>
        <taxon>Insecta</taxon>
        <taxon>Pterygota</taxon>
        <taxon>Neoptera</taxon>
        <taxon>Endopterygota</taxon>
        <taxon>Diptera</taxon>
        <taxon>Nematocera</taxon>
        <taxon>Psychodoidea</taxon>
        <taxon>Psychodidae</taxon>
        <taxon>Nyssomyia</taxon>
    </lineage>
</organism>
<protein>
    <submittedName>
        <fullName evidence="3">Putative microvillar protein with insect allergen related repeat</fullName>
    </submittedName>
</protein>
<dbReference type="InterPro" id="IPR010629">
    <property type="entry name" value="Ins_allergen"/>
</dbReference>
<dbReference type="PANTHER" id="PTHR21163">
    <property type="entry name" value="PROTEIN G12"/>
    <property type="match status" value="1"/>
</dbReference>
<feature type="compositionally biased region" description="Pro residues" evidence="1">
    <location>
        <begin position="35"/>
        <end position="44"/>
    </location>
</feature>
<feature type="chain" id="PRO_5012363388" evidence="2">
    <location>
        <begin position="17"/>
        <end position="242"/>
    </location>
</feature>
<reference evidence="3" key="1">
    <citation type="submission" date="2016-12" db="EMBL/GenBank/DDBJ databases">
        <title>An insight into the sialome and mialome of the sand fly, Nyssomyia neivai.</title>
        <authorList>
            <person name="Sebastian V."/>
            <person name="Goulart T.M."/>
            <person name="Oliveira W."/>
            <person name="Calvo E."/>
            <person name="Oliveira L.F."/>
            <person name="Pinto M.C."/>
            <person name="Rosselino A.M."/>
            <person name="Ribeiro J.M."/>
        </authorList>
    </citation>
    <scope>NUCLEOTIDE SEQUENCE</scope>
</reference>
<keyword evidence="2" id="KW-0732">Signal</keyword>
<feature type="region of interest" description="Disordered" evidence="1">
    <location>
        <begin position="24"/>
        <end position="44"/>
    </location>
</feature>
<evidence type="ECO:0000256" key="2">
    <source>
        <dbReference type="SAM" id="SignalP"/>
    </source>
</evidence>
<dbReference type="Pfam" id="PF06757">
    <property type="entry name" value="Ins_allergen_rp"/>
    <property type="match status" value="1"/>
</dbReference>
<dbReference type="AlphaFoldDB" id="A0A1L8DR29"/>